<dbReference type="Proteomes" id="UP000245974">
    <property type="component" value="Unassembled WGS sequence"/>
</dbReference>
<dbReference type="InterPro" id="IPR004045">
    <property type="entry name" value="Glutathione_S-Trfase_N"/>
</dbReference>
<dbReference type="InParanoid" id="A0A2U3N1F3"/>
<sequence length="254" mass="29421">MRILYQFPLSHYCEKARWLLDHKELDFEAHNLILGVHRAFAQLKTGQNKLPILKDQEKYIADSTQIALYLDEVYPEHSLLRSDQILRQQALEINHLANELGVYVRRFGLAHALAQGDEPIDILIGEQGYLRQFEKFSKPILKKLVSKGYQLDDEKIADAKIQMQKIIEILNEKLIENGARYFVGDRLGLADIAVCSMIAPLLGLVNTPWEKDHDTVTTEEFDDYQQALLEMPIGQYVQRIYLTERNARVDWRGV</sequence>
<dbReference type="SUPFAM" id="SSF47616">
    <property type="entry name" value="GST C-terminal domain-like"/>
    <property type="match status" value="1"/>
</dbReference>
<keyword evidence="3" id="KW-1185">Reference proteome</keyword>
<dbReference type="InterPro" id="IPR004046">
    <property type="entry name" value="GST_C"/>
</dbReference>
<dbReference type="PANTHER" id="PTHR42673:SF4">
    <property type="entry name" value="MALEYLACETOACETATE ISOMERASE"/>
    <property type="match status" value="1"/>
</dbReference>
<dbReference type="GO" id="GO:0006749">
    <property type="term" value="P:glutathione metabolic process"/>
    <property type="evidence" value="ECO:0007669"/>
    <property type="project" value="TreeGrafter"/>
</dbReference>
<evidence type="ECO:0000313" key="2">
    <source>
        <dbReference type="EMBL" id="SPL71507.1"/>
    </source>
</evidence>
<dbReference type="AlphaFoldDB" id="A0A2U3N1F3"/>
<dbReference type="InterPro" id="IPR036282">
    <property type="entry name" value="Glutathione-S-Trfase_C_sf"/>
</dbReference>
<dbReference type="CDD" id="cd00570">
    <property type="entry name" value="GST_N_family"/>
    <property type="match status" value="1"/>
</dbReference>
<reference evidence="3" key="1">
    <citation type="submission" date="2018-03" db="EMBL/GenBank/DDBJ databases">
        <authorList>
            <person name="Blom J."/>
        </authorList>
    </citation>
    <scope>NUCLEOTIDE SEQUENCE [LARGE SCALE GENOMIC DNA]</scope>
    <source>
        <strain evidence="3">KPC-SM-21</strain>
    </source>
</reference>
<evidence type="ECO:0000313" key="3">
    <source>
        <dbReference type="Proteomes" id="UP000245974"/>
    </source>
</evidence>
<dbReference type="OrthoDB" id="9782992at2"/>
<protein>
    <submittedName>
        <fullName evidence="2">Glutaredoxin 2</fullName>
    </submittedName>
</protein>
<accession>A0A2U3N1F3</accession>
<evidence type="ECO:0000259" key="1">
    <source>
        <dbReference type="PROSITE" id="PS50404"/>
    </source>
</evidence>
<dbReference type="Gene3D" id="1.20.1050.10">
    <property type="match status" value="1"/>
</dbReference>
<dbReference type="EMBL" id="OOGT01000143">
    <property type="protein sequence ID" value="SPL71507.1"/>
    <property type="molecule type" value="Genomic_DNA"/>
</dbReference>
<dbReference type="InterPro" id="IPR036249">
    <property type="entry name" value="Thioredoxin-like_sf"/>
</dbReference>
<dbReference type="Pfam" id="PF13417">
    <property type="entry name" value="GST_N_3"/>
    <property type="match status" value="1"/>
</dbReference>
<feature type="domain" description="GST N-terminal" evidence="1">
    <location>
        <begin position="1"/>
        <end position="78"/>
    </location>
</feature>
<gene>
    <name evidence="2" type="ORF">KPC_2685</name>
</gene>
<dbReference type="SUPFAM" id="SSF52833">
    <property type="entry name" value="Thioredoxin-like"/>
    <property type="match status" value="1"/>
</dbReference>
<dbReference type="PANTHER" id="PTHR42673">
    <property type="entry name" value="MALEYLACETOACETATE ISOMERASE"/>
    <property type="match status" value="1"/>
</dbReference>
<dbReference type="RefSeq" id="WP_121974929.1">
    <property type="nucleotide sequence ID" value="NZ_OOGT01000143.1"/>
</dbReference>
<dbReference type="GO" id="GO:0006559">
    <property type="term" value="P:L-phenylalanine catabolic process"/>
    <property type="evidence" value="ECO:0007669"/>
    <property type="project" value="TreeGrafter"/>
</dbReference>
<dbReference type="GO" id="GO:0004364">
    <property type="term" value="F:glutathione transferase activity"/>
    <property type="evidence" value="ECO:0007669"/>
    <property type="project" value="TreeGrafter"/>
</dbReference>
<dbReference type="Gene3D" id="3.40.30.10">
    <property type="entry name" value="Glutaredoxin"/>
    <property type="match status" value="1"/>
</dbReference>
<dbReference type="PROSITE" id="PS50404">
    <property type="entry name" value="GST_NTER"/>
    <property type="match status" value="1"/>
</dbReference>
<organism evidence="2 3">
    <name type="scientific">Acinetobacter stercoris</name>
    <dbReference type="NCBI Taxonomy" id="2126983"/>
    <lineage>
        <taxon>Bacteria</taxon>
        <taxon>Pseudomonadati</taxon>
        <taxon>Pseudomonadota</taxon>
        <taxon>Gammaproteobacteria</taxon>
        <taxon>Moraxellales</taxon>
        <taxon>Moraxellaceae</taxon>
        <taxon>Acinetobacter</taxon>
    </lineage>
</organism>
<dbReference type="GO" id="GO:0016034">
    <property type="term" value="F:maleylacetoacetate isomerase activity"/>
    <property type="evidence" value="ECO:0007669"/>
    <property type="project" value="TreeGrafter"/>
</dbReference>
<proteinExistence type="predicted"/>
<dbReference type="Pfam" id="PF14497">
    <property type="entry name" value="GST_C_3"/>
    <property type="match status" value="1"/>
</dbReference>
<name>A0A2U3N1F3_9GAMM</name>